<accession>A0A1J4SG08</accession>
<dbReference type="Gene3D" id="1.20.5.340">
    <property type="match status" value="1"/>
</dbReference>
<comment type="caution">
    <text evidence="2">The sequence shown here is derived from an EMBL/GenBank/DDBJ whole genome shotgun (WGS) entry which is preliminary data.</text>
</comment>
<feature type="coiled-coil region" evidence="1">
    <location>
        <begin position="5"/>
        <end position="91"/>
    </location>
</feature>
<evidence type="ECO:0000256" key="1">
    <source>
        <dbReference type="SAM" id="Coils"/>
    </source>
</evidence>
<protein>
    <recommendedName>
        <fullName evidence="4">Cell division protein ZapB</fullName>
    </recommendedName>
</protein>
<proteinExistence type="predicted"/>
<sequence>MMEQLKVLEERLQKILDLVAKLKKENEMFLSKNSVLQTKVKESEEVLDNVLKENAQLKQEKEESSKIVEDRDLIQSKIEEMLNSIEKIEKSNE</sequence>
<dbReference type="Proteomes" id="UP000182278">
    <property type="component" value="Unassembled WGS sequence"/>
</dbReference>
<dbReference type="EMBL" id="MNUO01000019">
    <property type="protein sequence ID" value="OIN98224.1"/>
    <property type="molecule type" value="Genomic_DNA"/>
</dbReference>
<evidence type="ECO:0008006" key="4">
    <source>
        <dbReference type="Google" id="ProtNLM"/>
    </source>
</evidence>
<gene>
    <name evidence="2" type="ORF">AUJ66_01325</name>
</gene>
<name>A0A1J4SG08_9BACT</name>
<organism evidence="2 3">
    <name type="scientific">Candidatus Desantisbacteria bacterium CG1_02_38_46</name>
    <dbReference type="NCBI Taxonomy" id="1817893"/>
    <lineage>
        <taxon>Bacteria</taxon>
        <taxon>Candidatus Desantisiibacteriota</taxon>
    </lineage>
</organism>
<dbReference type="STRING" id="1817893.AUJ66_01325"/>
<evidence type="ECO:0000313" key="3">
    <source>
        <dbReference type="Proteomes" id="UP000182278"/>
    </source>
</evidence>
<keyword evidence="1" id="KW-0175">Coiled coil</keyword>
<evidence type="ECO:0000313" key="2">
    <source>
        <dbReference type="EMBL" id="OIN98224.1"/>
    </source>
</evidence>
<reference evidence="2 3" key="1">
    <citation type="journal article" date="2016" name="Environ. Microbiol.">
        <title>Genomic resolution of a cold subsurface aquifer community provides metabolic insights for novel microbes adapted to high CO concentrations.</title>
        <authorList>
            <person name="Probst A.J."/>
            <person name="Castelle C.J."/>
            <person name="Singh A."/>
            <person name="Brown C.T."/>
            <person name="Anantharaman K."/>
            <person name="Sharon I."/>
            <person name="Hug L.A."/>
            <person name="Burstein D."/>
            <person name="Emerson J.B."/>
            <person name="Thomas B.C."/>
            <person name="Banfield J.F."/>
        </authorList>
    </citation>
    <scope>NUCLEOTIDE SEQUENCE [LARGE SCALE GENOMIC DNA]</scope>
    <source>
        <strain evidence="2">CG1_02_38_46</strain>
    </source>
</reference>
<dbReference type="AlphaFoldDB" id="A0A1J4SG08"/>